<dbReference type="InterPro" id="IPR015032">
    <property type="entry name" value="ThsB__TIR-like_domain"/>
</dbReference>
<dbReference type="Pfam" id="PF08937">
    <property type="entry name" value="ThsB_TIR"/>
    <property type="match status" value="1"/>
</dbReference>
<dbReference type="InterPro" id="IPR036490">
    <property type="entry name" value="ThsB_TIR-like_sf"/>
</dbReference>
<reference evidence="2 3" key="1">
    <citation type="journal article" date="2018" name="Arch. Microbiol.">
        <title>Hymenobacter segetis sp. nov., isolated from soil.</title>
        <authorList>
            <person name="Ten L.N."/>
            <person name="Lim S.J."/>
            <person name="Kim B.O."/>
            <person name="Kang I.K."/>
            <person name="Jung H.Y."/>
        </authorList>
    </citation>
    <scope>NUCLEOTIDE SEQUENCE [LARGE SCALE GENOMIC DNA]</scope>
    <source>
        <strain evidence="2 3">S7-3-11</strain>
    </source>
</reference>
<organism evidence="2 3">
    <name type="scientific">Hymenobacter segetis</name>
    <dbReference type="NCBI Taxonomy" id="2025509"/>
    <lineage>
        <taxon>Bacteria</taxon>
        <taxon>Pseudomonadati</taxon>
        <taxon>Bacteroidota</taxon>
        <taxon>Cytophagia</taxon>
        <taxon>Cytophagales</taxon>
        <taxon>Hymenobacteraceae</taxon>
        <taxon>Hymenobacter</taxon>
    </lineage>
</organism>
<dbReference type="Proteomes" id="UP001479606">
    <property type="component" value="Unassembled WGS sequence"/>
</dbReference>
<keyword evidence="3" id="KW-1185">Reference proteome</keyword>
<evidence type="ECO:0000313" key="3">
    <source>
        <dbReference type="Proteomes" id="UP001479606"/>
    </source>
</evidence>
<evidence type="ECO:0000259" key="1">
    <source>
        <dbReference type="Pfam" id="PF08937"/>
    </source>
</evidence>
<feature type="domain" description="Thoeris protein ThsB TIR-like" evidence="1">
    <location>
        <begin position="6"/>
        <end position="102"/>
    </location>
</feature>
<gene>
    <name evidence="2" type="ORF">AAFH49_19040</name>
</gene>
<accession>A0ABU9M3R9</accession>
<name>A0ABU9M3R9_9BACT</name>
<dbReference type="EMBL" id="JBCEVZ010000067">
    <property type="protein sequence ID" value="MEL5996318.1"/>
    <property type="molecule type" value="Genomic_DNA"/>
</dbReference>
<dbReference type="Gene3D" id="3.40.50.9200">
    <property type="entry name" value="Hypothetical protein MTH538"/>
    <property type="match status" value="1"/>
</dbReference>
<comment type="caution">
    <text evidence="2">The sequence shown here is derived from an EMBL/GenBank/DDBJ whole genome shotgun (WGS) entry which is preliminary data.</text>
</comment>
<sequence length="162" mass="18408">MARNVYFSFHYQRDIFRVQTVRNAWVCYPSNRHAGYFDHGLWEEAKTKGAAVIRKMIDEGMQQTGVTVVLIGAETASRQWVDYEIRRSIELGKGLVGIRINNIDSMGRGIDYAGTNPFNAYGPHSGNSLRTAYEVPIYDWIHDQGYRNFGAWVEAAAVRAGR</sequence>
<evidence type="ECO:0000313" key="2">
    <source>
        <dbReference type="EMBL" id="MEL5996318.1"/>
    </source>
</evidence>
<protein>
    <submittedName>
        <fullName evidence="2">TIR domain-containing protein</fullName>
    </submittedName>
</protein>
<dbReference type="SUPFAM" id="SSF52206">
    <property type="entry name" value="Hypothetical protein MTH538"/>
    <property type="match status" value="1"/>
</dbReference>
<proteinExistence type="predicted"/>
<dbReference type="RefSeq" id="WP_342300670.1">
    <property type="nucleotide sequence ID" value="NZ_JBCEVZ010000067.1"/>
</dbReference>